<name>A0A1K1NVE9_9FLAO</name>
<organism evidence="1 2">
    <name type="scientific">Cellulophaga fucicola</name>
    <dbReference type="NCBI Taxonomy" id="76595"/>
    <lineage>
        <taxon>Bacteria</taxon>
        <taxon>Pseudomonadati</taxon>
        <taxon>Bacteroidota</taxon>
        <taxon>Flavobacteriia</taxon>
        <taxon>Flavobacteriales</taxon>
        <taxon>Flavobacteriaceae</taxon>
        <taxon>Cellulophaga</taxon>
    </lineage>
</organism>
<proteinExistence type="predicted"/>
<sequence length="311" mass="36172">MNNVKTRGIKNSIIALVCFFLFQSTYGQSKIYFDKDWKKTTKEEARFYRVVAKKNDSLFYIRDYFISGVLQMNGHFSNLEQEVMEGKITFYDEKGKITNSANYVNGVLNGPSIVYLKNGKIEYTSEYKNGDIYNGIYKAATVKYLYKNGVTAKRIEFLSPNDYYPLATTVYGKERDTVYWYTSKGKKIGFGTYKGTKTINGLDIKKSWLEVTHTFYKNGKKEGVQNIFYEGKLIVENTFANDVLVLNKSLNPFTGKFVTCKYKNNKPFQGHYFVYHITQDYYDEYVYDTGKITSYNKYKSINRVIKTDSPN</sequence>
<dbReference type="OrthoDB" id="830908at2"/>
<keyword evidence="2" id="KW-1185">Reference proteome</keyword>
<accession>A0A1K1NVE9</accession>
<reference evidence="2" key="1">
    <citation type="submission" date="2016-11" db="EMBL/GenBank/DDBJ databases">
        <authorList>
            <person name="Varghese N."/>
            <person name="Submissions S."/>
        </authorList>
    </citation>
    <scope>NUCLEOTIDE SEQUENCE [LARGE SCALE GENOMIC DNA]</scope>
    <source>
        <strain evidence="2">DSM 24786</strain>
    </source>
</reference>
<evidence type="ECO:0000313" key="2">
    <source>
        <dbReference type="Proteomes" id="UP000183257"/>
    </source>
</evidence>
<dbReference type="Proteomes" id="UP000183257">
    <property type="component" value="Unassembled WGS sequence"/>
</dbReference>
<dbReference type="Gene3D" id="2.20.110.10">
    <property type="entry name" value="Histone H3 K4-specific methyltransferase SET7/9 N-terminal domain"/>
    <property type="match status" value="1"/>
</dbReference>
<evidence type="ECO:0000313" key="1">
    <source>
        <dbReference type="EMBL" id="SFW39257.1"/>
    </source>
</evidence>
<protein>
    <submittedName>
        <fullName evidence="1">Antitoxin component YwqK of the YwqJK toxin-antitoxin module</fullName>
    </submittedName>
</protein>
<gene>
    <name evidence="1" type="ORF">SAMN05660313_01399</name>
</gene>
<dbReference type="RefSeq" id="WP_072303081.1">
    <property type="nucleotide sequence ID" value="NZ_FPIY01000002.1"/>
</dbReference>
<dbReference type="EMBL" id="FPIY01000002">
    <property type="protein sequence ID" value="SFW39257.1"/>
    <property type="molecule type" value="Genomic_DNA"/>
</dbReference>
<dbReference type="SUPFAM" id="SSF82185">
    <property type="entry name" value="Histone H3 K4-specific methyltransferase SET7/9 N-terminal domain"/>
    <property type="match status" value="1"/>
</dbReference>
<dbReference type="AlphaFoldDB" id="A0A1K1NVE9"/>